<evidence type="ECO:0000313" key="2">
    <source>
        <dbReference type="WBParaSite" id="RSKR_0000088900.1"/>
    </source>
</evidence>
<protein>
    <submittedName>
        <fullName evidence="2">DUF148 domain-containing protein</fullName>
    </submittedName>
</protein>
<dbReference type="Proteomes" id="UP000095286">
    <property type="component" value="Unplaced"/>
</dbReference>
<proteinExistence type="predicted"/>
<dbReference type="WBParaSite" id="RSKR_0000088900.1">
    <property type="protein sequence ID" value="RSKR_0000088900.1"/>
    <property type="gene ID" value="RSKR_0000088900"/>
</dbReference>
<organism evidence="1 2">
    <name type="scientific">Rhabditophanes sp. KR3021</name>
    <dbReference type="NCBI Taxonomy" id="114890"/>
    <lineage>
        <taxon>Eukaryota</taxon>
        <taxon>Metazoa</taxon>
        <taxon>Ecdysozoa</taxon>
        <taxon>Nematoda</taxon>
        <taxon>Chromadorea</taxon>
        <taxon>Rhabditida</taxon>
        <taxon>Tylenchina</taxon>
        <taxon>Panagrolaimomorpha</taxon>
        <taxon>Strongyloidoidea</taxon>
        <taxon>Alloionematidae</taxon>
        <taxon>Rhabditophanes</taxon>
    </lineage>
</organism>
<name>A0AC35TIF2_9BILA</name>
<reference evidence="2" key="1">
    <citation type="submission" date="2016-11" db="UniProtKB">
        <authorList>
            <consortium name="WormBaseParasite"/>
        </authorList>
    </citation>
    <scope>IDENTIFICATION</scope>
    <source>
        <strain evidence="2">KR3021</strain>
    </source>
</reference>
<evidence type="ECO:0000313" key="1">
    <source>
        <dbReference type="Proteomes" id="UP000095286"/>
    </source>
</evidence>
<accession>A0AC35TIF2</accession>
<sequence length="168" mass="18061">MQFIFILALIVVPSFGAPIDNTVDVSADLRYKPYELVEKLSAAAKAGVDVIFKNPEQSRAALASALETLFTSSTVNDSDKALYATYKTEVADKQAKLVARIDAGIAAASLTDSQKALYATLKAIFENQNISEKQSEQDIEAASQNAPEADRLAVEKAVLEGLTKVSDF</sequence>